<keyword evidence="9" id="KW-1185">Reference proteome</keyword>
<dbReference type="Pfam" id="PF00634">
    <property type="entry name" value="BRCA2"/>
    <property type="match status" value="2"/>
</dbReference>
<feature type="compositionally biased region" description="Basic and acidic residues" evidence="6">
    <location>
        <begin position="548"/>
        <end position="569"/>
    </location>
</feature>
<keyword evidence="2" id="KW-0227">DNA damage</keyword>
<feature type="compositionally biased region" description="Basic and acidic residues" evidence="6">
    <location>
        <begin position="973"/>
        <end position="987"/>
    </location>
</feature>
<dbReference type="SUPFAM" id="SSF81872">
    <property type="entry name" value="BRCA2 helical domain"/>
    <property type="match status" value="1"/>
</dbReference>
<dbReference type="CDD" id="cd04493">
    <property type="entry name" value="BRCA2DBD_OB1"/>
    <property type="match status" value="1"/>
</dbReference>
<dbReference type="Proteomes" id="UP001174909">
    <property type="component" value="Unassembled WGS sequence"/>
</dbReference>
<evidence type="ECO:0000313" key="9">
    <source>
        <dbReference type="Proteomes" id="UP001174909"/>
    </source>
</evidence>
<evidence type="ECO:0000259" key="7">
    <source>
        <dbReference type="SMART" id="SM01341"/>
    </source>
</evidence>
<feature type="region of interest" description="Disordered" evidence="6">
    <location>
        <begin position="1251"/>
        <end position="1302"/>
    </location>
</feature>
<dbReference type="Gene3D" id="2.40.50.140">
    <property type="entry name" value="Nucleic acid-binding proteins"/>
    <property type="match status" value="4"/>
</dbReference>
<dbReference type="InterPro" id="IPR012340">
    <property type="entry name" value="NA-bd_OB-fold"/>
</dbReference>
<dbReference type="InterPro" id="IPR036315">
    <property type="entry name" value="BRCA2_hlx_sf"/>
</dbReference>
<dbReference type="GO" id="GO:0006355">
    <property type="term" value="P:regulation of DNA-templated transcription"/>
    <property type="evidence" value="ECO:0007669"/>
    <property type="project" value="TreeGrafter"/>
</dbReference>
<feature type="region of interest" description="Disordered" evidence="6">
    <location>
        <begin position="1330"/>
        <end position="1393"/>
    </location>
</feature>
<keyword evidence="5" id="KW-0234">DNA repair</keyword>
<feature type="compositionally biased region" description="Low complexity" evidence="6">
    <location>
        <begin position="1138"/>
        <end position="1148"/>
    </location>
</feature>
<dbReference type="GO" id="GO:0003677">
    <property type="term" value="F:DNA binding"/>
    <property type="evidence" value="ECO:0007669"/>
    <property type="project" value="UniProtKB-KW"/>
</dbReference>
<name>A0AA35WJP4_GEOBA</name>
<dbReference type="Pfam" id="PF09103">
    <property type="entry name" value="BRCA-2_OB1"/>
    <property type="match status" value="1"/>
</dbReference>
<feature type="compositionally biased region" description="Basic and acidic residues" evidence="6">
    <location>
        <begin position="294"/>
        <end position="305"/>
    </location>
</feature>
<feature type="compositionally biased region" description="Polar residues" evidence="6">
    <location>
        <begin position="313"/>
        <end position="342"/>
    </location>
</feature>
<dbReference type="InterPro" id="IPR015205">
    <property type="entry name" value="Tower_dom"/>
</dbReference>
<feature type="compositionally biased region" description="Low complexity" evidence="6">
    <location>
        <begin position="1263"/>
        <end position="1285"/>
    </location>
</feature>
<reference evidence="8" key="1">
    <citation type="submission" date="2023-03" db="EMBL/GenBank/DDBJ databases">
        <authorList>
            <person name="Steffen K."/>
            <person name="Cardenas P."/>
        </authorList>
    </citation>
    <scope>NUCLEOTIDE SEQUENCE</scope>
</reference>
<evidence type="ECO:0000256" key="4">
    <source>
        <dbReference type="ARBA" id="ARBA00023172"/>
    </source>
</evidence>
<dbReference type="SUPFAM" id="SSF50249">
    <property type="entry name" value="Nucleic acid-binding proteins"/>
    <property type="match status" value="3"/>
</dbReference>
<feature type="region of interest" description="Disordered" evidence="6">
    <location>
        <begin position="498"/>
        <end position="580"/>
    </location>
</feature>
<gene>
    <name evidence="8" type="ORF">GBAR_LOCUS11783</name>
</gene>
<proteinExistence type="predicted"/>
<feature type="compositionally biased region" description="Pro residues" evidence="6">
    <location>
        <begin position="1337"/>
        <end position="1351"/>
    </location>
</feature>
<dbReference type="Pfam" id="PF09169">
    <property type="entry name" value="BRCA-2_helical"/>
    <property type="match status" value="1"/>
</dbReference>
<dbReference type="Pfam" id="PF21318">
    <property type="entry name" value="BRCA2DBD_OB2"/>
    <property type="match status" value="1"/>
</dbReference>
<dbReference type="InterPro" id="IPR015525">
    <property type="entry name" value="BRCA2"/>
</dbReference>
<feature type="domain" description="Tower" evidence="7">
    <location>
        <begin position="1859"/>
        <end position="1900"/>
    </location>
</feature>
<sequence>MQGTVGFGTRVEELTILQLAEGSSCENRGLPVTVCREARSCGSGEHEIKVAESPLQIADMKYITLSSTPFHKASSPVVPTLGSDSSADWSVSMATPTNLRHAVKRETPIVTTTDEEVSDMERTVTKTRPRSLAAKGKNVIRTLFRRQSPQCHSTASSTAQQLPATPLPFSPIPASPLLHTVQRPCSPEAPPTNNTSLSLISGTNTVAETPTRPEIEGRRRFEIDEGRKRRRSERESVGLNQGFCEEAPVSSQELFDSPDVFDCVERVPDSPLVATVPESPARPEDEGDPALADNQEREEGARCSGEEGEGQAPANQKSSRNPIQEQTNGDQIQVDQTTNERQVNPIENQTQLNHDTYCTHQVNQTEVVQIRTSTQVNPNGNDASADINGEVNHYEIQMQFSPVRDLPQVNPTRSESQVNPNLPSKTTINNFLYPSGMQTDRQTGRGIGNQTRGKRKIEEISSAEPPVKKASCLGEVFDQKPTAPDSVNRVADAAPLLGSVAESDCEMSEEEDEKEDGEEDEEEEKEKEIEGRVSSGELQLESVAESDCEMRPDDKDAEKGEEEKEEEKVSNVGPHVVVPLRGSRVPELRDNPLPSPTSPTAHVSTSLPPLPSFVGFQTASGCSLSLSEKSLQKAQRLLSKDDMKKPRSVPPPQPHCVATPRQLTPLNVSSCKRARSAGVLRSRARPFNPPRPAANVSVVEEKARVARLLRGMRRAGAGVEEGGAVQTPSHHVECGFSTGNGRKLSVSSSALRRAQQLVASDKENGITPASTDSAATELPRTSMGPCVSGSASAAVDLCSNSTSIALFGSGSASTSSASKGIRMSVCSGFQLASGKALSLSGKAVERARTLLADINTSTDPPLVTETRPSTCGNGAFPEAREFSDDLYTRGFGREDLVDFTVFSQFNQQSAEAEMMKKESSGRDEGGSMEGNCGDEVEEDCSAYFSTQAVRQFLEFPEDSDGEEEKSSPQRAMHKAERLTGMGVKEEKELEEEVVDERTTSQTLMDELFGVTSPEANDGDTLGQLPYQGTVEQVMACEEEMESGMNGGCELRRSCSPAALEEGENHSDDDMDLVVGKEPVAGSKEQETLAMHGNDLNHSLSNSPAIVKKSAPLSFPGLMTAGGKEVIVSSSALSAARQLLHRGSGSSESTGERAPSVGERDGNQLLSPETRSVPLPGLMTASGRKVEISEAALRAVRETGTGAEEDSVRTEEKEKSKGKEAVSGGGTVFMGFQTAAGIKVRVSETALAAVRGEKSCSSQLPAGPSISDKSSSISSSSSTNSSTDPSICAPSSTNTSNDQRLRIRPHFRPLATKPHLMSSSRTSVRYKPVFRRGQQAPPTQPEAPPTAMPTPTPADQQSSSRGLHTTPEGLICDRTTGRRPLTPIQTFLGPDGSYMCAPVHRYRLGSIRSVRPLSAASSGKGKRDKEAGDETEGGNDSPHQSPVDADSVTGTERDGERQGGNYCSQNEERPSPDKDTAREDCHLERNDGEKKEEDGMKDIESVGEYALDTLNDSLDAGTDLPLTSEVPRPFLRRRPVRKKVIPRSAGSLLTAHSQHSEARLPLSARGHPGNFSLRQLYRAGVHPTTVAVTTDSASSYTFNGELFFSSAVLDGAAVCVGDGATLRLNNGVAGPEELWEAFASSPGVDRGLVSFQWFQNHYRWLVWKLAAMETRFPRECGGRWLTPDWLMKQMRYRYDREMEAAERPALRRICERDEVSHRRLVLCVSGVYSGPYSKPPTSEGGDTGYPTVEVTDGWYSLPGILDPPLQYMVHCRRLSVGTKIVTYGAELVGSADGCHPLEAPPTLCLRLSANSTRRARWYVRLGFQTCPLPFSLPLSSLFADGGLVGCTEAVIARVYPLIYMEKVRDGRNIFRSSRAEEEAGRRHHEMRQRKIEAISSRVQRELEEELANKNGCSRVGWRRSRRLNTAQVKQLQDGEAIHTALTNSSDPLTFQEALSSMQVAMLESYHLLLREKRQTELRQRVEEAVREEEERGRLPLPHTSTPLLRVRLVSRGPNPPQVNCTLSVWQPREGVTSVLVEGKLVRMWNLNSSNRKSRSGSLQMSASPRTRFEAVDMDQCEMGKVLEGYRPRECVSIGRLVRGEGVWCGEFDTVGIVVSVISEQLEATPTGSSSRKLDTVYMADGEGNMMAVRIWDGLKHYGLQGLVTPASLISATSLSLRGPHPFSSNTLSATASDHTHFSQAPPLPHVREGLLLLETELPSNRTDYLLSLEDEVMNMHLPLHHH</sequence>
<feature type="compositionally biased region" description="Basic and acidic residues" evidence="6">
    <location>
        <begin position="211"/>
        <end position="221"/>
    </location>
</feature>
<dbReference type="Pfam" id="PF09121">
    <property type="entry name" value="Tower"/>
    <property type="match status" value="1"/>
</dbReference>
<dbReference type="InterPro" id="IPR015188">
    <property type="entry name" value="BRCA2_OB_3"/>
</dbReference>
<feature type="region of interest" description="Disordered" evidence="6">
    <location>
        <begin position="641"/>
        <end position="660"/>
    </location>
</feature>
<evidence type="ECO:0000256" key="6">
    <source>
        <dbReference type="SAM" id="MobiDB-lite"/>
    </source>
</evidence>
<dbReference type="SUPFAM" id="SSF81878">
    <property type="entry name" value="BRCA2 tower domain"/>
    <property type="match status" value="1"/>
</dbReference>
<feature type="region of interest" description="Disordered" evidence="6">
    <location>
        <begin position="1410"/>
        <end position="1497"/>
    </location>
</feature>
<feature type="region of interest" description="Disordered" evidence="6">
    <location>
        <begin position="955"/>
        <end position="992"/>
    </location>
</feature>
<feature type="region of interest" description="Disordered" evidence="6">
    <location>
        <begin position="271"/>
        <end position="342"/>
    </location>
</feature>
<dbReference type="InterPro" id="IPR015252">
    <property type="entry name" value="BRCA2_hlx"/>
</dbReference>
<comment type="caution">
    <text evidence="8">The sequence shown here is derived from an EMBL/GenBank/DDBJ whole genome shotgun (WGS) entry which is preliminary data.</text>
</comment>
<feature type="compositionally biased region" description="Acidic residues" evidence="6">
    <location>
        <begin position="503"/>
        <end position="525"/>
    </location>
</feature>
<feature type="region of interest" description="Disordered" evidence="6">
    <location>
        <begin position="1138"/>
        <end position="1177"/>
    </location>
</feature>
<evidence type="ECO:0000256" key="3">
    <source>
        <dbReference type="ARBA" id="ARBA00023125"/>
    </source>
</evidence>
<evidence type="ECO:0000256" key="1">
    <source>
        <dbReference type="ARBA" id="ARBA00022737"/>
    </source>
</evidence>
<feature type="region of interest" description="Disordered" evidence="6">
    <location>
        <begin position="1195"/>
        <end position="1225"/>
    </location>
</feature>
<dbReference type="InterPro" id="IPR015187">
    <property type="entry name" value="BRCA2_OB_1"/>
</dbReference>
<feature type="region of interest" description="Disordered" evidence="6">
    <location>
        <begin position="433"/>
        <end position="466"/>
    </location>
</feature>
<feature type="compositionally biased region" description="Basic and acidic residues" evidence="6">
    <location>
        <begin position="1465"/>
        <end position="1497"/>
    </location>
</feature>
<feature type="compositionally biased region" description="Polar residues" evidence="6">
    <location>
        <begin position="1288"/>
        <end position="1297"/>
    </location>
</feature>
<keyword evidence="3" id="KW-0238">DNA-binding</keyword>
<organism evidence="8 9">
    <name type="scientific">Geodia barretti</name>
    <name type="common">Barrett's horny sponge</name>
    <dbReference type="NCBI Taxonomy" id="519541"/>
    <lineage>
        <taxon>Eukaryota</taxon>
        <taxon>Metazoa</taxon>
        <taxon>Porifera</taxon>
        <taxon>Demospongiae</taxon>
        <taxon>Heteroscleromorpha</taxon>
        <taxon>Tetractinellida</taxon>
        <taxon>Astrophorina</taxon>
        <taxon>Geodiidae</taxon>
        <taxon>Geodia</taxon>
    </lineage>
</organism>
<keyword evidence="4" id="KW-0233">DNA recombination</keyword>
<protein>
    <submittedName>
        <fullName evidence="8">Breast cancer type 2 susceptibility protein homolog</fullName>
    </submittedName>
</protein>
<dbReference type="InterPro" id="IPR002093">
    <property type="entry name" value="BRCA2_repeat"/>
</dbReference>
<accession>A0AA35WJP4</accession>
<dbReference type="EMBL" id="CASHTH010001766">
    <property type="protein sequence ID" value="CAI8019616.1"/>
    <property type="molecule type" value="Genomic_DNA"/>
</dbReference>
<dbReference type="PROSITE" id="PS50138">
    <property type="entry name" value="BRCA2_REPEAT"/>
    <property type="match status" value="4"/>
</dbReference>
<keyword evidence="1" id="KW-0677">Repeat</keyword>
<feature type="compositionally biased region" description="Basic and acidic residues" evidence="6">
    <location>
        <begin position="1205"/>
        <end position="1219"/>
    </location>
</feature>
<feature type="compositionally biased region" description="Polar residues" evidence="6">
    <location>
        <begin position="191"/>
        <end position="208"/>
    </location>
</feature>
<dbReference type="PANTHER" id="PTHR11289">
    <property type="entry name" value="BREAST CANCER TYPE 2 SUSCEPTIBILITY PROTEIN BRCA2"/>
    <property type="match status" value="1"/>
</dbReference>
<dbReference type="PANTHER" id="PTHR11289:SF0">
    <property type="entry name" value="BREAST CANCER TYPE 2 SUSCEPTIBILITY PROTEIN"/>
    <property type="match status" value="1"/>
</dbReference>
<dbReference type="Pfam" id="PF09104">
    <property type="entry name" value="BRCA-2_OB3"/>
    <property type="match status" value="1"/>
</dbReference>
<feature type="region of interest" description="Disordered" evidence="6">
    <location>
        <begin position="178"/>
        <end position="221"/>
    </location>
</feature>
<dbReference type="SMART" id="SM01341">
    <property type="entry name" value="Tower"/>
    <property type="match status" value="1"/>
</dbReference>
<dbReference type="GO" id="GO:0000724">
    <property type="term" value="P:double-strand break repair via homologous recombination"/>
    <property type="evidence" value="ECO:0007669"/>
    <property type="project" value="InterPro"/>
</dbReference>
<evidence type="ECO:0000256" key="5">
    <source>
        <dbReference type="ARBA" id="ARBA00023204"/>
    </source>
</evidence>
<evidence type="ECO:0000313" key="8">
    <source>
        <dbReference type="EMBL" id="CAI8019616.1"/>
    </source>
</evidence>
<evidence type="ECO:0000256" key="2">
    <source>
        <dbReference type="ARBA" id="ARBA00022763"/>
    </source>
</evidence>